<accession>A0A0C3F9N7</accession>
<proteinExistence type="predicted"/>
<organism evidence="1 2">
    <name type="scientific">Piloderma croceum (strain F 1598)</name>
    <dbReference type="NCBI Taxonomy" id="765440"/>
    <lineage>
        <taxon>Eukaryota</taxon>
        <taxon>Fungi</taxon>
        <taxon>Dikarya</taxon>
        <taxon>Basidiomycota</taxon>
        <taxon>Agaricomycotina</taxon>
        <taxon>Agaricomycetes</taxon>
        <taxon>Agaricomycetidae</taxon>
        <taxon>Atheliales</taxon>
        <taxon>Atheliaceae</taxon>
        <taxon>Piloderma</taxon>
    </lineage>
</organism>
<dbReference type="AlphaFoldDB" id="A0A0C3F9N7"/>
<dbReference type="EMBL" id="KN833034">
    <property type="protein sequence ID" value="KIM76461.1"/>
    <property type="molecule type" value="Genomic_DNA"/>
</dbReference>
<keyword evidence="2" id="KW-1185">Reference proteome</keyword>
<dbReference type="Proteomes" id="UP000054166">
    <property type="component" value="Unassembled WGS sequence"/>
</dbReference>
<evidence type="ECO:0000313" key="2">
    <source>
        <dbReference type="Proteomes" id="UP000054166"/>
    </source>
</evidence>
<dbReference type="HOGENOM" id="CLU_2339242_0_0_1"/>
<gene>
    <name evidence="1" type="ORF">PILCRDRAFT_826237</name>
</gene>
<reference evidence="2" key="2">
    <citation type="submission" date="2015-01" db="EMBL/GenBank/DDBJ databases">
        <title>Evolutionary Origins and Diversification of the Mycorrhizal Mutualists.</title>
        <authorList>
            <consortium name="DOE Joint Genome Institute"/>
            <consortium name="Mycorrhizal Genomics Consortium"/>
            <person name="Kohler A."/>
            <person name="Kuo A."/>
            <person name="Nagy L.G."/>
            <person name="Floudas D."/>
            <person name="Copeland A."/>
            <person name="Barry K.W."/>
            <person name="Cichocki N."/>
            <person name="Veneault-Fourrey C."/>
            <person name="LaButti K."/>
            <person name="Lindquist E.A."/>
            <person name="Lipzen A."/>
            <person name="Lundell T."/>
            <person name="Morin E."/>
            <person name="Murat C."/>
            <person name="Riley R."/>
            <person name="Ohm R."/>
            <person name="Sun H."/>
            <person name="Tunlid A."/>
            <person name="Henrissat B."/>
            <person name="Grigoriev I.V."/>
            <person name="Hibbett D.S."/>
            <person name="Martin F."/>
        </authorList>
    </citation>
    <scope>NUCLEOTIDE SEQUENCE [LARGE SCALE GENOMIC DNA]</scope>
    <source>
        <strain evidence="2">F 1598</strain>
    </source>
</reference>
<sequence>MPPSPGLEIITDLNNDEEITLEGSPMGLEGSWDHLNLSEVKIDQYFEFEDEDEYGHVREGEELEDIYEDGELSELEREELEKSLMRTGMGRVQKMHSL</sequence>
<feature type="non-terminal residue" evidence="1">
    <location>
        <position position="98"/>
    </location>
</feature>
<evidence type="ECO:0000313" key="1">
    <source>
        <dbReference type="EMBL" id="KIM76461.1"/>
    </source>
</evidence>
<protein>
    <submittedName>
        <fullName evidence="1">Uncharacterized protein</fullName>
    </submittedName>
</protein>
<reference evidence="1 2" key="1">
    <citation type="submission" date="2014-04" db="EMBL/GenBank/DDBJ databases">
        <authorList>
            <consortium name="DOE Joint Genome Institute"/>
            <person name="Kuo A."/>
            <person name="Tarkka M."/>
            <person name="Buscot F."/>
            <person name="Kohler A."/>
            <person name="Nagy L.G."/>
            <person name="Floudas D."/>
            <person name="Copeland A."/>
            <person name="Barry K.W."/>
            <person name="Cichocki N."/>
            <person name="Veneault-Fourrey C."/>
            <person name="LaButti K."/>
            <person name="Lindquist E.A."/>
            <person name="Lipzen A."/>
            <person name="Lundell T."/>
            <person name="Morin E."/>
            <person name="Murat C."/>
            <person name="Sun H."/>
            <person name="Tunlid A."/>
            <person name="Henrissat B."/>
            <person name="Grigoriev I.V."/>
            <person name="Hibbett D.S."/>
            <person name="Martin F."/>
            <person name="Nordberg H.P."/>
            <person name="Cantor M.N."/>
            <person name="Hua S.X."/>
        </authorList>
    </citation>
    <scope>NUCLEOTIDE SEQUENCE [LARGE SCALE GENOMIC DNA]</scope>
    <source>
        <strain evidence="1 2">F 1598</strain>
    </source>
</reference>
<dbReference type="InParanoid" id="A0A0C3F9N7"/>
<name>A0A0C3F9N7_PILCF</name>